<evidence type="ECO:0000256" key="1">
    <source>
        <dbReference type="ARBA" id="ARBA00010577"/>
    </source>
</evidence>
<evidence type="ECO:0000313" key="7">
    <source>
        <dbReference type="Proteomes" id="UP000004507"/>
    </source>
</evidence>
<dbReference type="AlphaFoldDB" id="A3V1Q8"/>
<dbReference type="Pfam" id="PF03963">
    <property type="entry name" value="FlgD"/>
    <property type="match status" value="1"/>
</dbReference>
<dbReference type="EMBL" id="AAMS01000001">
    <property type="protein sequence ID" value="EAQ08164.1"/>
    <property type="molecule type" value="Genomic_DNA"/>
</dbReference>
<evidence type="ECO:0000259" key="5">
    <source>
        <dbReference type="Pfam" id="PF13860"/>
    </source>
</evidence>
<dbReference type="STRING" id="314232.SKA53_10579"/>
<comment type="function">
    <text evidence="4">Required for flagellar hook formation. May act as a scaffolding protein.</text>
</comment>
<dbReference type="GO" id="GO:0044781">
    <property type="term" value="P:bacterial-type flagellum organization"/>
    <property type="evidence" value="ECO:0007669"/>
    <property type="project" value="UniProtKB-KW"/>
</dbReference>
<dbReference type="HOGENOM" id="CLU_047535_0_1_5"/>
<organism evidence="6 7">
    <name type="scientific">Yoonia vestfoldensis SKA53</name>
    <dbReference type="NCBI Taxonomy" id="314232"/>
    <lineage>
        <taxon>Bacteria</taxon>
        <taxon>Pseudomonadati</taxon>
        <taxon>Pseudomonadota</taxon>
        <taxon>Alphaproteobacteria</taxon>
        <taxon>Rhodobacterales</taxon>
        <taxon>Paracoccaceae</taxon>
        <taxon>Yoonia</taxon>
    </lineage>
</organism>
<evidence type="ECO:0000313" key="6">
    <source>
        <dbReference type="EMBL" id="EAQ08164.1"/>
    </source>
</evidence>
<protein>
    <recommendedName>
        <fullName evidence="2">Basal-body rod modification protein FlgD</fullName>
    </recommendedName>
</protein>
<dbReference type="Gene3D" id="2.30.30.910">
    <property type="match status" value="1"/>
</dbReference>
<accession>A3V1Q8</accession>
<keyword evidence="7" id="KW-1185">Reference proteome</keyword>
<comment type="similarity">
    <text evidence="1">Belongs to the FlgD family.</text>
</comment>
<evidence type="ECO:0000256" key="3">
    <source>
        <dbReference type="ARBA" id="ARBA00022795"/>
    </source>
</evidence>
<gene>
    <name evidence="6" type="ORF">SKA53_10579</name>
</gene>
<evidence type="ECO:0000256" key="4">
    <source>
        <dbReference type="ARBA" id="ARBA00024746"/>
    </source>
</evidence>
<dbReference type="Gene3D" id="2.60.40.4070">
    <property type="match status" value="1"/>
</dbReference>
<dbReference type="InterPro" id="IPR025965">
    <property type="entry name" value="FlgD/Vpr_Ig-like"/>
</dbReference>
<dbReference type="Pfam" id="PF13860">
    <property type="entry name" value="FlgD_ig"/>
    <property type="match status" value="1"/>
</dbReference>
<sequence>MLTAQMKNQDPLNPVESADFATQLATFSGVEQAVLTNDLLRGLSLQIGVSGLASWVGKEVRAPAPVYFDGAPVTLHPNPMAAATAGEIVVRDASGAVVHRFASPATTDPVQWDGVGRNGVVVPDGVYSFAFASLSDGEVLGENPVETYNTVTEVQSFAGQTSLVAHGGIMIRVGDVTALRSPS</sequence>
<proteinExistence type="inferred from homology"/>
<dbReference type="InterPro" id="IPR005648">
    <property type="entry name" value="FlgD"/>
</dbReference>
<keyword evidence="3" id="KW-1005">Bacterial flagellum biogenesis</keyword>
<name>A3V1Q8_9RHOB</name>
<feature type="domain" description="FlgD/Vpr Ig-like" evidence="5">
    <location>
        <begin position="69"/>
        <end position="134"/>
    </location>
</feature>
<dbReference type="eggNOG" id="COG1843">
    <property type="taxonomic scope" value="Bacteria"/>
</dbReference>
<evidence type="ECO:0000256" key="2">
    <source>
        <dbReference type="ARBA" id="ARBA00016013"/>
    </source>
</evidence>
<comment type="caution">
    <text evidence="6">The sequence shown here is derived from an EMBL/GenBank/DDBJ whole genome shotgun (WGS) entry which is preliminary data.</text>
</comment>
<reference evidence="6 7" key="1">
    <citation type="submission" date="2006-01" db="EMBL/GenBank/DDBJ databases">
        <authorList>
            <person name="Hagstrom A."/>
            <person name="Ferriera S."/>
            <person name="Johnson J."/>
            <person name="Kravitz S."/>
            <person name="Halpern A."/>
            <person name="Remington K."/>
            <person name="Beeson K."/>
            <person name="Tran B."/>
            <person name="Rogers Y.-H."/>
            <person name="Friedman R."/>
            <person name="Venter J.C."/>
        </authorList>
    </citation>
    <scope>NUCLEOTIDE SEQUENCE [LARGE SCALE GENOMIC DNA]</scope>
    <source>
        <strain evidence="6 7">SKA53</strain>
    </source>
</reference>
<dbReference type="Proteomes" id="UP000004507">
    <property type="component" value="Unassembled WGS sequence"/>
</dbReference>